<evidence type="ECO:0000313" key="5">
    <source>
        <dbReference type="EMBL" id="PVH96831.1"/>
    </source>
</evidence>
<dbReference type="STRING" id="97972.A0A2V1DFL8"/>
<gene>
    <name evidence="5" type="ORF">DM02DRAFT_102824</name>
</gene>
<dbReference type="AlphaFoldDB" id="A0A2V1DFL8"/>
<dbReference type="EMBL" id="KZ805453">
    <property type="protein sequence ID" value="PVH96831.1"/>
    <property type="molecule type" value="Genomic_DNA"/>
</dbReference>
<organism evidence="5 6">
    <name type="scientific">Periconia macrospinosa</name>
    <dbReference type="NCBI Taxonomy" id="97972"/>
    <lineage>
        <taxon>Eukaryota</taxon>
        <taxon>Fungi</taxon>
        <taxon>Dikarya</taxon>
        <taxon>Ascomycota</taxon>
        <taxon>Pezizomycotina</taxon>
        <taxon>Dothideomycetes</taxon>
        <taxon>Pleosporomycetidae</taxon>
        <taxon>Pleosporales</taxon>
        <taxon>Massarineae</taxon>
        <taxon>Periconiaceae</taxon>
        <taxon>Periconia</taxon>
    </lineage>
</organism>
<evidence type="ECO:0000313" key="6">
    <source>
        <dbReference type="Proteomes" id="UP000244855"/>
    </source>
</evidence>
<comment type="subcellular location">
    <subcellularLocation>
        <location evidence="1">Secreted</location>
    </subcellularLocation>
</comment>
<comment type="similarity">
    <text evidence="2">Belongs to the cerato-platanin family.</text>
</comment>
<dbReference type="PANTHER" id="PTHR38850:SF2">
    <property type="entry name" value="CERATO-PLATANIN"/>
    <property type="match status" value="1"/>
</dbReference>
<evidence type="ECO:0000256" key="2">
    <source>
        <dbReference type="ARBA" id="ARBA00010421"/>
    </source>
</evidence>
<evidence type="ECO:0000256" key="4">
    <source>
        <dbReference type="SAM" id="SignalP"/>
    </source>
</evidence>
<dbReference type="GO" id="GO:0005576">
    <property type="term" value="C:extracellular region"/>
    <property type="evidence" value="ECO:0007669"/>
    <property type="project" value="UniProtKB-SubCell"/>
</dbReference>
<feature type="chain" id="PRO_5016103381" evidence="4">
    <location>
        <begin position="18"/>
        <end position="215"/>
    </location>
</feature>
<dbReference type="InterPro" id="IPR036908">
    <property type="entry name" value="RlpA-like_sf"/>
</dbReference>
<evidence type="ECO:0000256" key="1">
    <source>
        <dbReference type="ARBA" id="ARBA00004613"/>
    </source>
</evidence>
<evidence type="ECO:0000256" key="3">
    <source>
        <dbReference type="ARBA" id="ARBA00022525"/>
    </source>
</evidence>
<dbReference type="Gene3D" id="2.40.40.10">
    <property type="entry name" value="RlpA-like domain"/>
    <property type="match status" value="1"/>
</dbReference>
<accession>A0A2V1DFL8</accession>
<dbReference type="Pfam" id="PF07249">
    <property type="entry name" value="Cerato-platanin"/>
    <property type="match status" value="1"/>
</dbReference>
<dbReference type="PANTHER" id="PTHR38850">
    <property type="entry name" value="CERATO-PLATANIN"/>
    <property type="match status" value="1"/>
</dbReference>
<reference evidence="5 6" key="1">
    <citation type="journal article" date="2018" name="Sci. Rep.">
        <title>Comparative genomics provides insights into the lifestyle and reveals functional heterogeneity of dark septate endophytic fungi.</title>
        <authorList>
            <person name="Knapp D.G."/>
            <person name="Nemeth J.B."/>
            <person name="Barry K."/>
            <person name="Hainaut M."/>
            <person name="Henrissat B."/>
            <person name="Johnson J."/>
            <person name="Kuo A."/>
            <person name="Lim J.H.P."/>
            <person name="Lipzen A."/>
            <person name="Nolan M."/>
            <person name="Ohm R.A."/>
            <person name="Tamas L."/>
            <person name="Grigoriev I.V."/>
            <person name="Spatafora J.W."/>
            <person name="Nagy L.G."/>
            <person name="Kovacs G.M."/>
        </authorList>
    </citation>
    <scope>NUCLEOTIDE SEQUENCE [LARGE SCALE GENOMIC DNA]</scope>
    <source>
        <strain evidence="5 6">DSE2036</strain>
    </source>
</reference>
<sequence>MFTKIAAALSLIGAAAAGGSISITPHDVYGSSIGVLGCKVNVNRIAYWPSVPGCEKLCKKVTANGRSVYLLHIDTSGGAHDISYDAWNYLQTGKSALEKPTMGGGVPATWEDVDFSFCKDIIKSPDGKLGFSAANSMNTWANCPATSTLRKNGALWNILNPNACTFGFNEQCTVNLAAGENTPKCAHITGANNPLTGLAVENIAYGTGKKAIALQ</sequence>
<protein>
    <submittedName>
        <fullName evidence="5">Uncharacterized protein</fullName>
    </submittedName>
</protein>
<keyword evidence="4" id="KW-0732">Signal</keyword>
<keyword evidence="3" id="KW-0964">Secreted</keyword>
<keyword evidence="6" id="KW-1185">Reference proteome</keyword>
<dbReference type="Proteomes" id="UP000244855">
    <property type="component" value="Unassembled WGS sequence"/>
</dbReference>
<feature type="signal peptide" evidence="4">
    <location>
        <begin position="1"/>
        <end position="17"/>
    </location>
</feature>
<dbReference type="InterPro" id="IPR010829">
    <property type="entry name" value="Cerato-platanin"/>
</dbReference>
<proteinExistence type="inferred from homology"/>
<dbReference type="OrthoDB" id="5370830at2759"/>
<name>A0A2V1DFL8_9PLEO</name>